<gene>
    <name evidence="8" type="ORF">BUALT_Bualt07G0015400</name>
</gene>
<dbReference type="EMBL" id="WHWC01000007">
    <property type="protein sequence ID" value="KAG8378728.1"/>
    <property type="molecule type" value="Genomic_DNA"/>
</dbReference>
<keyword evidence="4" id="KW-0479">Metal-binding</keyword>
<evidence type="ECO:0000256" key="1">
    <source>
        <dbReference type="ARBA" id="ARBA00001971"/>
    </source>
</evidence>
<evidence type="ECO:0000256" key="3">
    <source>
        <dbReference type="ARBA" id="ARBA00022617"/>
    </source>
</evidence>
<keyword evidence="5" id="KW-0560">Oxidoreductase</keyword>
<keyword evidence="6" id="KW-0408">Iron</keyword>
<sequence length="253" mass="28448">MNTRKLHPGPKKLPIIGNLHQLRKLPHRSLKNLSKIYGDLIFLQLGSIPTLVVVSSPDMAREIFKAHDLVFSGRPPLYAEVALMIDHIMAHAKTLVNLSALTSSLSNNVVSLVAFGFKSAIHHGKSDGEFQELLNETQHLAAEFNIADYFPRMAWLNKFNGVARRLDKNFQDLDEFLDKVIKDHIDADRLEGDHEDIIDVLLRLHKDPDQTITLKKEQLKGVVLVKDLDMEEALGITMHKKTPLCLIASPMTG</sequence>
<dbReference type="GO" id="GO:0004497">
    <property type="term" value="F:monooxygenase activity"/>
    <property type="evidence" value="ECO:0007669"/>
    <property type="project" value="UniProtKB-KW"/>
</dbReference>
<comment type="caution">
    <text evidence="8">The sequence shown here is derived from an EMBL/GenBank/DDBJ whole genome shotgun (WGS) entry which is preliminary data.</text>
</comment>
<name>A0AAV6XHY9_9LAMI</name>
<comment type="cofactor">
    <cofactor evidence="1">
        <name>heme</name>
        <dbReference type="ChEBI" id="CHEBI:30413"/>
    </cofactor>
</comment>
<dbReference type="GO" id="GO:0020037">
    <property type="term" value="F:heme binding"/>
    <property type="evidence" value="ECO:0007669"/>
    <property type="project" value="InterPro"/>
</dbReference>
<dbReference type="PANTHER" id="PTHR47955">
    <property type="entry name" value="CYTOCHROME P450 FAMILY 71 PROTEIN"/>
    <property type="match status" value="1"/>
</dbReference>
<organism evidence="8 9">
    <name type="scientific">Buddleja alternifolia</name>
    <dbReference type="NCBI Taxonomy" id="168488"/>
    <lineage>
        <taxon>Eukaryota</taxon>
        <taxon>Viridiplantae</taxon>
        <taxon>Streptophyta</taxon>
        <taxon>Embryophyta</taxon>
        <taxon>Tracheophyta</taxon>
        <taxon>Spermatophyta</taxon>
        <taxon>Magnoliopsida</taxon>
        <taxon>eudicotyledons</taxon>
        <taxon>Gunneridae</taxon>
        <taxon>Pentapetalae</taxon>
        <taxon>asterids</taxon>
        <taxon>lamiids</taxon>
        <taxon>Lamiales</taxon>
        <taxon>Scrophulariaceae</taxon>
        <taxon>Buddlejeae</taxon>
        <taxon>Buddleja</taxon>
    </lineage>
</organism>
<dbReference type="AlphaFoldDB" id="A0AAV6XHY9"/>
<evidence type="ECO:0000256" key="4">
    <source>
        <dbReference type="ARBA" id="ARBA00022723"/>
    </source>
</evidence>
<dbReference type="SUPFAM" id="SSF48264">
    <property type="entry name" value="Cytochrome P450"/>
    <property type="match status" value="1"/>
</dbReference>
<evidence type="ECO:0000313" key="8">
    <source>
        <dbReference type="EMBL" id="KAG8378728.1"/>
    </source>
</evidence>
<dbReference type="GO" id="GO:0016705">
    <property type="term" value="F:oxidoreductase activity, acting on paired donors, with incorporation or reduction of molecular oxygen"/>
    <property type="evidence" value="ECO:0007669"/>
    <property type="project" value="InterPro"/>
</dbReference>
<evidence type="ECO:0000256" key="7">
    <source>
        <dbReference type="ARBA" id="ARBA00023033"/>
    </source>
</evidence>
<evidence type="ECO:0000313" key="9">
    <source>
        <dbReference type="Proteomes" id="UP000826271"/>
    </source>
</evidence>
<accession>A0AAV6XHY9</accession>
<proteinExistence type="inferred from homology"/>
<dbReference type="Gene3D" id="1.10.630.10">
    <property type="entry name" value="Cytochrome P450"/>
    <property type="match status" value="1"/>
</dbReference>
<dbReference type="Proteomes" id="UP000826271">
    <property type="component" value="Unassembled WGS sequence"/>
</dbReference>
<protein>
    <recommendedName>
        <fullName evidence="10">Cytochrome P450</fullName>
    </recommendedName>
</protein>
<evidence type="ECO:0000256" key="5">
    <source>
        <dbReference type="ARBA" id="ARBA00023002"/>
    </source>
</evidence>
<dbReference type="PANTHER" id="PTHR47955:SF19">
    <property type="entry name" value="CYTOCHROME P450 71A9-LIKE ISOFORM X1"/>
    <property type="match status" value="1"/>
</dbReference>
<evidence type="ECO:0000256" key="6">
    <source>
        <dbReference type="ARBA" id="ARBA00023004"/>
    </source>
</evidence>
<dbReference type="Pfam" id="PF00067">
    <property type="entry name" value="p450"/>
    <property type="match status" value="2"/>
</dbReference>
<keyword evidence="7" id="KW-0503">Monooxygenase</keyword>
<comment type="similarity">
    <text evidence="2">Belongs to the cytochrome P450 family.</text>
</comment>
<keyword evidence="9" id="KW-1185">Reference proteome</keyword>
<evidence type="ECO:0008006" key="10">
    <source>
        <dbReference type="Google" id="ProtNLM"/>
    </source>
</evidence>
<dbReference type="InterPro" id="IPR036396">
    <property type="entry name" value="Cyt_P450_sf"/>
</dbReference>
<reference evidence="8" key="1">
    <citation type="submission" date="2019-10" db="EMBL/GenBank/DDBJ databases">
        <authorList>
            <person name="Zhang R."/>
            <person name="Pan Y."/>
            <person name="Wang J."/>
            <person name="Ma R."/>
            <person name="Yu S."/>
        </authorList>
    </citation>
    <scope>NUCLEOTIDE SEQUENCE</scope>
    <source>
        <strain evidence="8">LA-IB0</strain>
        <tissue evidence="8">Leaf</tissue>
    </source>
</reference>
<keyword evidence="3" id="KW-0349">Heme</keyword>
<evidence type="ECO:0000256" key="2">
    <source>
        <dbReference type="ARBA" id="ARBA00010617"/>
    </source>
</evidence>
<dbReference type="GO" id="GO:0005506">
    <property type="term" value="F:iron ion binding"/>
    <property type="evidence" value="ECO:0007669"/>
    <property type="project" value="InterPro"/>
</dbReference>
<dbReference type="InterPro" id="IPR001128">
    <property type="entry name" value="Cyt_P450"/>
</dbReference>